<dbReference type="PANTHER" id="PTHR46470">
    <property type="entry name" value="N-ACYLNEURAMINATE-9-PHOSPHATASE"/>
    <property type="match status" value="1"/>
</dbReference>
<evidence type="ECO:0000256" key="3">
    <source>
        <dbReference type="ARBA" id="ARBA00022842"/>
    </source>
</evidence>
<dbReference type="RefSeq" id="WP_128785786.1">
    <property type="nucleotide sequence ID" value="NZ_RJLM01000012.1"/>
</dbReference>
<evidence type="ECO:0000313" key="5">
    <source>
        <dbReference type="Proteomes" id="UP000287563"/>
    </source>
</evidence>
<dbReference type="InterPro" id="IPR023214">
    <property type="entry name" value="HAD_sf"/>
</dbReference>
<dbReference type="SUPFAM" id="SSF56784">
    <property type="entry name" value="HAD-like"/>
    <property type="match status" value="1"/>
</dbReference>
<keyword evidence="2 4" id="KW-0378">Hydrolase</keyword>
<dbReference type="SFLD" id="SFLDG01129">
    <property type="entry name" value="C1.5:_HAD__Beta-PGM__Phosphata"/>
    <property type="match status" value="1"/>
</dbReference>
<dbReference type="AlphaFoldDB" id="A0A444JKR0"/>
<dbReference type="Gene3D" id="3.40.50.1000">
    <property type="entry name" value="HAD superfamily/HAD-like"/>
    <property type="match status" value="1"/>
</dbReference>
<sequence>MIFFDLDNTLLDHDGAEQDAIRSFASRYRDSIVPFQGSPEAIWREITDRQRARWRAGELTFEGQRRARISELFERPLTVAEADQLFAEFYAIYRQHWRLFPDVKPALRQLRDCSPLAVITNGLSIQQEAKLTETGIREYFSFIMTSEQAGAAKPDPRIFQAALQFANKSADECWFIGNHPLNDAHAAQKVGMKTVWLNRCGSREKVNTRVVRSLSGFVDLVKIHH</sequence>
<protein>
    <submittedName>
        <fullName evidence="4">HAD family hydrolase</fullName>
    </submittedName>
</protein>
<evidence type="ECO:0000256" key="2">
    <source>
        <dbReference type="ARBA" id="ARBA00022801"/>
    </source>
</evidence>
<dbReference type="GO" id="GO:0044281">
    <property type="term" value="P:small molecule metabolic process"/>
    <property type="evidence" value="ECO:0007669"/>
    <property type="project" value="UniProtKB-ARBA"/>
</dbReference>
<dbReference type="NCBIfam" id="TIGR01509">
    <property type="entry name" value="HAD-SF-IA-v3"/>
    <property type="match status" value="1"/>
</dbReference>
<dbReference type="SFLD" id="SFLDS00003">
    <property type="entry name" value="Haloacid_Dehalogenase"/>
    <property type="match status" value="1"/>
</dbReference>
<dbReference type="OrthoDB" id="148966at2"/>
<dbReference type="Gene3D" id="1.20.120.710">
    <property type="entry name" value="Haloacid dehalogenase hydrolase-like domain"/>
    <property type="match status" value="1"/>
</dbReference>
<comment type="caution">
    <text evidence="4">The sequence shown here is derived from an EMBL/GenBank/DDBJ whole genome shotgun (WGS) entry which is preliminary data.</text>
</comment>
<dbReference type="Proteomes" id="UP000287563">
    <property type="component" value="Unassembled WGS sequence"/>
</dbReference>
<keyword evidence="3" id="KW-0460">Magnesium</keyword>
<dbReference type="NCBIfam" id="TIGR01549">
    <property type="entry name" value="HAD-SF-IA-v1"/>
    <property type="match status" value="1"/>
</dbReference>
<dbReference type="EMBL" id="RJLM01000012">
    <property type="protein sequence ID" value="RWX53686.1"/>
    <property type="molecule type" value="Genomic_DNA"/>
</dbReference>
<organism evidence="4 5">
    <name type="scientific">Photobacterium chitinilyticum</name>
    <dbReference type="NCBI Taxonomy" id="2485123"/>
    <lineage>
        <taxon>Bacteria</taxon>
        <taxon>Pseudomonadati</taxon>
        <taxon>Pseudomonadota</taxon>
        <taxon>Gammaproteobacteria</taxon>
        <taxon>Vibrionales</taxon>
        <taxon>Vibrionaceae</taxon>
        <taxon>Photobacterium</taxon>
    </lineage>
</organism>
<keyword evidence="5" id="KW-1185">Reference proteome</keyword>
<dbReference type="PRINTS" id="PR00413">
    <property type="entry name" value="HADHALOGNASE"/>
</dbReference>
<dbReference type="InterPro" id="IPR006439">
    <property type="entry name" value="HAD-SF_hydro_IA"/>
</dbReference>
<evidence type="ECO:0000256" key="1">
    <source>
        <dbReference type="ARBA" id="ARBA00001946"/>
    </source>
</evidence>
<dbReference type="InterPro" id="IPR051400">
    <property type="entry name" value="HAD-like_hydrolase"/>
</dbReference>
<evidence type="ECO:0000313" key="4">
    <source>
        <dbReference type="EMBL" id="RWX53686.1"/>
    </source>
</evidence>
<dbReference type="InterPro" id="IPR036412">
    <property type="entry name" value="HAD-like_sf"/>
</dbReference>
<proteinExistence type="predicted"/>
<dbReference type="PANTHER" id="PTHR46470:SF4">
    <property type="entry name" value="5-AMINO-6-(5-PHOSPHO-D-RIBITYLAMINO)URACIL PHOSPHATASE YIGB"/>
    <property type="match status" value="1"/>
</dbReference>
<reference evidence="4 5" key="1">
    <citation type="submission" date="2018-11" db="EMBL/GenBank/DDBJ databases">
        <title>Photobacterium sp. BEI247 sp. nov., a marine bacterium isolated from Yongle Blue Hole in the South China Sea.</title>
        <authorList>
            <person name="Wang X."/>
        </authorList>
    </citation>
    <scope>NUCLEOTIDE SEQUENCE [LARGE SCALE GENOMIC DNA]</scope>
    <source>
        <strain evidence="5">BEI247</strain>
    </source>
</reference>
<dbReference type="Pfam" id="PF00702">
    <property type="entry name" value="Hydrolase"/>
    <property type="match status" value="1"/>
</dbReference>
<gene>
    <name evidence="4" type="ORF">EDI28_20835</name>
</gene>
<dbReference type="GO" id="GO:0016787">
    <property type="term" value="F:hydrolase activity"/>
    <property type="evidence" value="ECO:0007669"/>
    <property type="project" value="UniProtKB-KW"/>
</dbReference>
<accession>A0A444JKR0</accession>
<name>A0A444JKR0_9GAMM</name>
<comment type="cofactor">
    <cofactor evidence="1">
        <name>Mg(2+)</name>
        <dbReference type="ChEBI" id="CHEBI:18420"/>
    </cofactor>
</comment>